<dbReference type="NCBIfam" id="TIGR02152">
    <property type="entry name" value="D_ribokin_bact"/>
    <property type="match status" value="1"/>
</dbReference>
<feature type="binding site" evidence="9">
    <location>
        <begin position="245"/>
        <end position="246"/>
    </location>
    <ligand>
        <name>ATP</name>
        <dbReference type="ChEBI" id="CHEBI:30616"/>
    </ligand>
</feature>
<feature type="binding site" evidence="9">
    <location>
        <begin position="40"/>
        <end position="44"/>
    </location>
    <ligand>
        <name>substrate</name>
    </ligand>
</feature>
<keyword evidence="8 9" id="KW-0119">Carbohydrate metabolism</keyword>
<dbReference type="EMBL" id="SMKW01000006">
    <property type="protein sequence ID" value="TDD54430.1"/>
    <property type="molecule type" value="Genomic_DNA"/>
</dbReference>
<dbReference type="OrthoDB" id="9775849at2"/>
<comment type="caution">
    <text evidence="12">The sequence shown here is derived from an EMBL/GenBank/DDBJ whole genome shotgun (WGS) entry which is preliminary data.</text>
</comment>
<dbReference type="EC" id="2.7.1.15" evidence="9 10"/>
<evidence type="ECO:0000256" key="3">
    <source>
        <dbReference type="ARBA" id="ARBA00022741"/>
    </source>
</evidence>
<comment type="subcellular location">
    <subcellularLocation>
        <location evidence="9">Cytoplasm</location>
    </subcellularLocation>
</comment>
<comment type="catalytic activity">
    <reaction evidence="9">
        <text>D-ribose + ATP = D-ribose 5-phosphate + ADP + H(+)</text>
        <dbReference type="Rhea" id="RHEA:13697"/>
        <dbReference type="ChEBI" id="CHEBI:15378"/>
        <dbReference type="ChEBI" id="CHEBI:30616"/>
        <dbReference type="ChEBI" id="CHEBI:47013"/>
        <dbReference type="ChEBI" id="CHEBI:78346"/>
        <dbReference type="ChEBI" id="CHEBI:456216"/>
        <dbReference type="EC" id="2.7.1.15"/>
    </reaction>
</comment>
<accession>A0A4R4Z9P7</accession>
<feature type="binding site" evidence="9">
    <location>
        <position position="240"/>
    </location>
    <ligand>
        <name>K(+)</name>
        <dbReference type="ChEBI" id="CHEBI:29103"/>
    </ligand>
</feature>
<evidence type="ECO:0000256" key="8">
    <source>
        <dbReference type="ARBA" id="ARBA00023277"/>
    </source>
</evidence>
<dbReference type="InterPro" id="IPR011877">
    <property type="entry name" value="Ribokinase"/>
</dbReference>
<evidence type="ECO:0000256" key="7">
    <source>
        <dbReference type="ARBA" id="ARBA00022958"/>
    </source>
</evidence>
<evidence type="ECO:0000256" key="10">
    <source>
        <dbReference type="NCBIfam" id="TIGR02152"/>
    </source>
</evidence>
<dbReference type="UniPathway" id="UPA00916">
    <property type="reaction ID" value="UER00889"/>
</dbReference>
<gene>
    <name evidence="9 12" type="primary">rbsK</name>
    <name evidence="12" type="ORF">E1288_07545</name>
</gene>
<feature type="binding site" evidence="9">
    <location>
        <begin position="213"/>
        <end position="218"/>
    </location>
    <ligand>
        <name>ATP</name>
        <dbReference type="ChEBI" id="CHEBI:30616"/>
    </ligand>
</feature>
<name>A0A4R4Z9P7_9PSEU</name>
<dbReference type="Gene3D" id="3.40.1190.20">
    <property type="match status" value="1"/>
</dbReference>
<dbReference type="GO" id="GO:0005829">
    <property type="term" value="C:cytosol"/>
    <property type="evidence" value="ECO:0007669"/>
    <property type="project" value="TreeGrafter"/>
</dbReference>
<dbReference type="RefSeq" id="WP_132482614.1">
    <property type="nucleotide sequence ID" value="NZ_SMKW01000006.1"/>
</dbReference>
<proteinExistence type="inferred from homology"/>
<keyword evidence="5 9" id="KW-0067">ATP-binding</keyword>
<dbReference type="HAMAP" id="MF_01987">
    <property type="entry name" value="Ribokinase"/>
    <property type="match status" value="1"/>
</dbReference>
<feature type="binding site" evidence="9">
    <location>
        <position position="285"/>
    </location>
    <ligand>
        <name>K(+)</name>
        <dbReference type="ChEBI" id="CHEBI:29103"/>
    </ligand>
</feature>
<comment type="pathway">
    <text evidence="9">Carbohydrate metabolism; D-ribose degradation; D-ribose 5-phosphate from beta-D-ribopyranose: step 2/2.</text>
</comment>
<feature type="binding site" evidence="9">
    <location>
        <position position="276"/>
    </location>
    <ligand>
        <name>K(+)</name>
        <dbReference type="ChEBI" id="CHEBI:29103"/>
    </ligand>
</feature>
<feature type="binding site" evidence="9">
    <location>
        <position position="279"/>
    </location>
    <ligand>
        <name>K(+)</name>
        <dbReference type="ChEBI" id="CHEBI:29103"/>
    </ligand>
</feature>
<protein>
    <recommendedName>
        <fullName evidence="9 10">Ribokinase</fullName>
        <shortName evidence="9">RK</shortName>
        <ecNumber evidence="9 10">2.7.1.15</ecNumber>
    </recommendedName>
</protein>
<keyword evidence="2 9" id="KW-0479">Metal-binding</keyword>
<dbReference type="InterPro" id="IPR002139">
    <property type="entry name" value="Ribo/fructo_kinase"/>
</dbReference>
<feature type="domain" description="Carbohydrate kinase PfkB" evidence="11">
    <location>
        <begin position="3"/>
        <end position="289"/>
    </location>
</feature>
<comment type="function">
    <text evidence="9">Catalyzes the phosphorylation of ribose at O-5 in a reaction requiring ATP and magnesium. The resulting D-ribose-5-phosphate can then be used either for sythesis of nucleotides, histidine, and tryptophan, or as a component of the pentose phosphate pathway.</text>
</comment>
<feature type="binding site" evidence="9">
    <location>
        <position position="242"/>
    </location>
    <ligand>
        <name>K(+)</name>
        <dbReference type="ChEBI" id="CHEBI:29103"/>
    </ligand>
</feature>
<dbReference type="PANTHER" id="PTHR10584:SF166">
    <property type="entry name" value="RIBOKINASE"/>
    <property type="match status" value="1"/>
</dbReference>
<feature type="binding site" evidence="9">
    <location>
        <position position="183"/>
    </location>
    <ligand>
        <name>ATP</name>
        <dbReference type="ChEBI" id="CHEBI:30616"/>
    </ligand>
</feature>
<dbReference type="InterPro" id="IPR029056">
    <property type="entry name" value="Ribokinase-like"/>
</dbReference>
<keyword evidence="3 9" id="KW-0547">Nucleotide-binding</keyword>
<keyword evidence="4 9" id="KW-0418">Kinase</keyword>
<dbReference type="GO" id="GO:0005524">
    <property type="term" value="F:ATP binding"/>
    <property type="evidence" value="ECO:0007669"/>
    <property type="project" value="UniProtKB-UniRule"/>
</dbReference>
<comment type="similarity">
    <text evidence="9">Belongs to the carbohydrate kinase PfkB family. Ribokinase subfamily.</text>
</comment>
<dbReference type="InterPro" id="IPR011611">
    <property type="entry name" value="PfkB_dom"/>
</dbReference>
<evidence type="ECO:0000256" key="5">
    <source>
        <dbReference type="ARBA" id="ARBA00022840"/>
    </source>
</evidence>
<keyword evidence="6 9" id="KW-0460">Magnesium</keyword>
<feature type="binding site" evidence="9">
    <location>
        <position position="139"/>
    </location>
    <ligand>
        <name>substrate</name>
    </ligand>
</feature>
<evidence type="ECO:0000313" key="12">
    <source>
        <dbReference type="EMBL" id="TDD54430.1"/>
    </source>
</evidence>
<dbReference type="CDD" id="cd01174">
    <property type="entry name" value="ribokinase"/>
    <property type="match status" value="1"/>
</dbReference>
<feature type="active site" description="Proton acceptor" evidence="9">
    <location>
        <position position="246"/>
    </location>
</feature>
<dbReference type="PRINTS" id="PR00990">
    <property type="entry name" value="RIBOKINASE"/>
</dbReference>
<dbReference type="GO" id="GO:0019303">
    <property type="term" value="P:D-ribose catabolic process"/>
    <property type="evidence" value="ECO:0007669"/>
    <property type="project" value="UniProtKB-UniRule"/>
</dbReference>
<comment type="cofactor">
    <cofactor evidence="9">
        <name>Mg(2+)</name>
        <dbReference type="ChEBI" id="CHEBI:18420"/>
    </cofactor>
    <text evidence="9">Requires a divalent cation, most likely magnesium in vivo, as an electrophilic catalyst to aid phosphoryl group transfer. It is the chelate of the metal and the nucleotide that is the actual substrate.</text>
</comment>
<dbReference type="Proteomes" id="UP000294947">
    <property type="component" value="Unassembled WGS sequence"/>
</dbReference>
<keyword evidence="9" id="KW-0963">Cytoplasm</keyword>
<evidence type="ECO:0000256" key="6">
    <source>
        <dbReference type="ARBA" id="ARBA00022842"/>
    </source>
</evidence>
<comment type="caution">
    <text evidence="9">Lacks conserved residue(s) required for the propagation of feature annotation.</text>
</comment>
<dbReference type="GO" id="GO:0046872">
    <property type="term" value="F:metal ion binding"/>
    <property type="evidence" value="ECO:0007669"/>
    <property type="project" value="UniProtKB-KW"/>
</dbReference>
<dbReference type="SUPFAM" id="SSF53613">
    <property type="entry name" value="Ribokinase-like"/>
    <property type="match status" value="1"/>
</dbReference>
<feature type="binding site" evidence="9">
    <location>
        <position position="281"/>
    </location>
    <ligand>
        <name>K(+)</name>
        <dbReference type="ChEBI" id="CHEBI:29103"/>
    </ligand>
</feature>
<dbReference type="GO" id="GO:0004747">
    <property type="term" value="F:ribokinase activity"/>
    <property type="evidence" value="ECO:0007669"/>
    <property type="project" value="UniProtKB-UniRule"/>
</dbReference>
<feature type="binding site" evidence="9">
    <location>
        <position position="246"/>
    </location>
    <ligand>
        <name>substrate</name>
    </ligand>
</feature>
<evidence type="ECO:0000256" key="4">
    <source>
        <dbReference type="ARBA" id="ARBA00022777"/>
    </source>
</evidence>
<reference evidence="12 13" key="1">
    <citation type="submission" date="2019-03" db="EMBL/GenBank/DDBJ databases">
        <title>Draft genome sequences of novel Actinobacteria.</title>
        <authorList>
            <person name="Sahin N."/>
            <person name="Ay H."/>
            <person name="Saygin H."/>
        </authorList>
    </citation>
    <scope>NUCLEOTIDE SEQUENCE [LARGE SCALE GENOMIC DNA]</scope>
    <source>
        <strain evidence="12 13">7K502</strain>
    </source>
</reference>
<evidence type="ECO:0000313" key="13">
    <source>
        <dbReference type="Proteomes" id="UP000294947"/>
    </source>
</evidence>
<dbReference type="AlphaFoldDB" id="A0A4R4Z9P7"/>
<evidence type="ECO:0000256" key="1">
    <source>
        <dbReference type="ARBA" id="ARBA00022679"/>
    </source>
</evidence>
<keyword evidence="7 9" id="KW-0630">Potassium</keyword>
<keyword evidence="1 9" id="KW-0808">Transferase</keyword>
<comment type="activity regulation">
    <text evidence="9">Activated by a monovalent cation that binds near, but not in, the active site. The most likely occupant of the site in vivo is potassium. Ion binding induces a conformational change that may alter substrate affinity.</text>
</comment>
<sequence>MTTTVAVFGSCNMDLVAYVGTAPKRGETVLGREFHTVPGGKGANQAIAAAKAGAAVRMIGAVGEDEFGIQIRDTLQKSTVDVAGVRAVPGRSGTAHIVVDDEGGNSIVVVPGANGTVDGLADGDEELIAGSRSLLLQLEIPLPGVAAAAAAGRRNGVRVVLTPAPAVPLPGEILSNVDLLVPNEHEAAILAGDDDPHRALAALLELVPEVVITLGGRGSLYGNRDGARVEAPSFPVEAVDTTAAGDTFVGVLSAALGEGAEMPEALRLASAGAAVSVQRNGASSSMPTRQEITDFLASA</sequence>
<comment type="subunit">
    <text evidence="9">Homodimer.</text>
</comment>
<dbReference type="PANTHER" id="PTHR10584">
    <property type="entry name" value="SUGAR KINASE"/>
    <property type="match status" value="1"/>
</dbReference>
<organism evidence="12 13">
    <name type="scientific">Saccharopolyspora elongata</name>
    <dbReference type="NCBI Taxonomy" id="2530387"/>
    <lineage>
        <taxon>Bacteria</taxon>
        <taxon>Bacillati</taxon>
        <taxon>Actinomycetota</taxon>
        <taxon>Actinomycetes</taxon>
        <taxon>Pseudonocardiales</taxon>
        <taxon>Pseudonocardiaceae</taxon>
        <taxon>Saccharopolyspora</taxon>
    </lineage>
</organism>
<feature type="binding site" evidence="9">
    <location>
        <begin position="12"/>
        <end position="14"/>
    </location>
    <ligand>
        <name>substrate</name>
    </ligand>
</feature>
<evidence type="ECO:0000259" key="11">
    <source>
        <dbReference type="Pfam" id="PF00294"/>
    </source>
</evidence>
<keyword evidence="13" id="KW-1185">Reference proteome</keyword>
<dbReference type="Pfam" id="PF00294">
    <property type="entry name" value="PfkB"/>
    <property type="match status" value="1"/>
</dbReference>
<evidence type="ECO:0000256" key="9">
    <source>
        <dbReference type="HAMAP-Rule" id="MF_01987"/>
    </source>
</evidence>
<evidence type="ECO:0000256" key="2">
    <source>
        <dbReference type="ARBA" id="ARBA00022723"/>
    </source>
</evidence>